<dbReference type="EMBL" id="JBHSIS010000020">
    <property type="protein sequence ID" value="MFC4857702.1"/>
    <property type="molecule type" value="Genomic_DNA"/>
</dbReference>
<proteinExistence type="predicted"/>
<name>A0ABV9SB73_9PSEU</name>
<evidence type="ECO:0000256" key="1">
    <source>
        <dbReference type="SAM" id="Phobius"/>
    </source>
</evidence>
<feature type="transmembrane region" description="Helical" evidence="1">
    <location>
        <begin position="88"/>
        <end position="107"/>
    </location>
</feature>
<keyword evidence="1" id="KW-1133">Transmembrane helix</keyword>
<keyword evidence="1" id="KW-0472">Membrane</keyword>
<dbReference type="RefSeq" id="WP_378059690.1">
    <property type="nucleotide sequence ID" value="NZ_JBHSIS010000020.1"/>
</dbReference>
<organism evidence="2 3">
    <name type="scientific">Actinophytocola glycyrrhizae</name>
    <dbReference type="NCBI Taxonomy" id="2044873"/>
    <lineage>
        <taxon>Bacteria</taxon>
        <taxon>Bacillati</taxon>
        <taxon>Actinomycetota</taxon>
        <taxon>Actinomycetes</taxon>
        <taxon>Pseudonocardiales</taxon>
        <taxon>Pseudonocardiaceae</taxon>
    </lineage>
</organism>
<accession>A0ABV9SB73</accession>
<dbReference type="Pfam" id="PF14325">
    <property type="entry name" value="DUF4383"/>
    <property type="match status" value="1"/>
</dbReference>
<sequence length="166" mass="17591">MREFERARLEPGQIATLVVAGLFVLAAVLDVAAGVLDNVVHLVFGLAGFALSRDRRGAQTFLIGGGVVYFLLWQFGSVVDPALAPFHTANMVVHLSLVASMIGIAVLSGGGQDHAVPAGLPEAGYFRGASDYYRRPVRNRPPGRDDQRCPRVTAAGRAPAGLPCRV</sequence>
<protein>
    <submittedName>
        <fullName evidence="2">DUF4383 domain-containing protein</fullName>
    </submittedName>
</protein>
<evidence type="ECO:0000313" key="2">
    <source>
        <dbReference type="EMBL" id="MFC4857702.1"/>
    </source>
</evidence>
<comment type="caution">
    <text evidence="2">The sequence shown here is derived from an EMBL/GenBank/DDBJ whole genome shotgun (WGS) entry which is preliminary data.</text>
</comment>
<keyword evidence="1" id="KW-0812">Transmembrane</keyword>
<feature type="transmembrane region" description="Helical" evidence="1">
    <location>
        <begin position="58"/>
        <end position="76"/>
    </location>
</feature>
<reference evidence="3" key="1">
    <citation type="journal article" date="2019" name="Int. J. Syst. Evol. Microbiol.">
        <title>The Global Catalogue of Microorganisms (GCM) 10K type strain sequencing project: providing services to taxonomists for standard genome sequencing and annotation.</title>
        <authorList>
            <consortium name="The Broad Institute Genomics Platform"/>
            <consortium name="The Broad Institute Genome Sequencing Center for Infectious Disease"/>
            <person name="Wu L."/>
            <person name="Ma J."/>
        </authorList>
    </citation>
    <scope>NUCLEOTIDE SEQUENCE [LARGE SCALE GENOMIC DNA]</scope>
    <source>
        <strain evidence="3">ZS-22-S1</strain>
    </source>
</reference>
<keyword evidence="3" id="KW-1185">Reference proteome</keyword>
<dbReference type="Proteomes" id="UP001595859">
    <property type="component" value="Unassembled WGS sequence"/>
</dbReference>
<gene>
    <name evidence="2" type="ORF">ACFPCV_29745</name>
</gene>
<feature type="transmembrane region" description="Helical" evidence="1">
    <location>
        <begin position="12"/>
        <end position="29"/>
    </location>
</feature>
<evidence type="ECO:0000313" key="3">
    <source>
        <dbReference type="Proteomes" id="UP001595859"/>
    </source>
</evidence>